<evidence type="ECO:0000256" key="3">
    <source>
        <dbReference type="ARBA" id="ARBA00022512"/>
    </source>
</evidence>
<evidence type="ECO:0000256" key="4">
    <source>
        <dbReference type="ARBA" id="ARBA00022525"/>
    </source>
</evidence>
<dbReference type="AlphaFoldDB" id="A0AAV1W631"/>
<evidence type="ECO:0000313" key="10">
    <source>
        <dbReference type="Proteomes" id="UP001497480"/>
    </source>
</evidence>
<evidence type="ECO:0000256" key="7">
    <source>
        <dbReference type="ARBA" id="ARBA00023316"/>
    </source>
</evidence>
<dbReference type="GO" id="GO:0004650">
    <property type="term" value="F:polygalacturonase activity"/>
    <property type="evidence" value="ECO:0007669"/>
    <property type="project" value="InterPro"/>
</dbReference>
<protein>
    <recommendedName>
        <fullName evidence="11">Polygalacturonase</fullName>
    </recommendedName>
</protein>
<dbReference type="InterPro" id="IPR012334">
    <property type="entry name" value="Pectin_lyas_fold"/>
</dbReference>
<keyword evidence="5 8" id="KW-0378">Hydrolase</keyword>
<sequence>MRIILPKEIFVVCSPCLYARITNQKGYIFNVLDYGASGDGKTNDANAFVAAWKEACGATKDIPTLLIPTGKTFKLQPVRFNGPCKSKSLHVELRGIIIAPRRDDVWKWSNNDRTAWIRFYDIKGLVIRGEGGVIEGQGDSWWSSCTSHRTCGTPTGGSGYARKITFEDIILQHVQNPVIIIQKYVDRHSSGSSSVKNKNKNFSSSSAVALTDITYKNVRGTSKNAEAIQFICDKKVPCTNIKLERINIISSQGAKTHATCENAQGKFSSCKIAKAPAFMAAWDKACGATENTPTLLIPSGKTFMLQPVRFNGPCKSKSLHIEGGSGYARKIRFEDIILQNVHNPVIITQQYVDYQSVGSSSAVALSDITYKNVTGTSNSKNAIQLICDENVSCTNVVLERINITSSNGGKTRSACQNAQGTLSSCMPHVPCLV</sequence>
<dbReference type="Gene3D" id="2.160.20.10">
    <property type="entry name" value="Single-stranded right-handed beta-helix, Pectin lyase-like"/>
    <property type="match status" value="3"/>
</dbReference>
<evidence type="ECO:0000256" key="6">
    <source>
        <dbReference type="ARBA" id="ARBA00023295"/>
    </source>
</evidence>
<dbReference type="SUPFAM" id="SSF51126">
    <property type="entry name" value="Pectin lyase-like"/>
    <property type="match status" value="3"/>
</dbReference>
<keyword evidence="3" id="KW-0134">Cell wall</keyword>
<comment type="caution">
    <text evidence="9">The sequence shown here is derived from an EMBL/GenBank/DDBJ whole genome shotgun (WGS) entry which is preliminary data.</text>
</comment>
<dbReference type="PANTHER" id="PTHR31375">
    <property type="match status" value="1"/>
</dbReference>
<reference evidence="9 10" key="1">
    <citation type="submission" date="2024-03" db="EMBL/GenBank/DDBJ databases">
        <authorList>
            <person name="Martinez-Hernandez J."/>
        </authorList>
    </citation>
    <scope>NUCLEOTIDE SEQUENCE [LARGE SCALE GENOMIC DNA]</scope>
</reference>
<evidence type="ECO:0000256" key="1">
    <source>
        <dbReference type="ARBA" id="ARBA00004191"/>
    </source>
</evidence>
<proteinExistence type="inferred from homology"/>
<dbReference type="Pfam" id="PF00295">
    <property type="entry name" value="Glyco_hydro_28"/>
    <property type="match status" value="3"/>
</dbReference>
<evidence type="ECO:0000313" key="9">
    <source>
        <dbReference type="EMBL" id="CAL0304894.1"/>
    </source>
</evidence>
<comment type="similarity">
    <text evidence="2 8">Belongs to the glycosyl hydrolase 28 family.</text>
</comment>
<dbReference type="GO" id="GO:0071555">
    <property type="term" value="P:cell wall organization"/>
    <property type="evidence" value="ECO:0007669"/>
    <property type="project" value="UniProtKB-KW"/>
</dbReference>
<evidence type="ECO:0000256" key="5">
    <source>
        <dbReference type="ARBA" id="ARBA00022801"/>
    </source>
</evidence>
<dbReference type="EMBL" id="CAXHTB010000004">
    <property type="protein sequence ID" value="CAL0304894.1"/>
    <property type="molecule type" value="Genomic_DNA"/>
</dbReference>
<organism evidence="9 10">
    <name type="scientific">Lupinus luteus</name>
    <name type="common">European yellow lupine</name>
    <dbReference type="NCBI Taxonomy" id="3873"/>
    <lineage>
        <taxon>Eukaryota</taxon>
        <taxon>Viridiplantae</taxon>
        <taxon>Streptophyta</taxon>
        <taxon>Embryophyta</taxon>
        <taxon>Tracheophyta</taxon>
        <taxon>Spermatophyta</taxon>
        <taxon>Magnoliopsida</taxon>
        <taxon>eudicotyledons</taxon>
        <taxon>Gunneridae</taxon>
        <taxon>Pentapetalae</taxon>
        <taxon>rosids</taxon>
        <taxon>fabids</taxon>
        <taxon>Fabales</taxon>
        <taxon>Fabaceae</taxon>
        <taxon>Papilionoideae</taxon>
        <taxon>50 kb inversion clade</taxon>
        <taxon>genistoids sensu lato</taxon>
        <taxon>core genistoids</taxon>
        <taxon>Genisteae</taxon>
        <taxon>Lupinus</taxon>
    </lineage>
</organism>
<dbReference type="InterPro" id="IPR011050">
    <property type="entry name" value="Pectin_lyase_fold/virulence"/>
</dbReference>
<gene>
    <name evidence="9" type="ORF">LLUT_LOCUS5954</name>
</gene>
<keyword evidence="4" id="KW-0964">Secreted</keyword>
<dbReference type="Proteomes" id="UP001497480">
    <property type="component" value="Unassembled WGS sequence"/>
</dbReference>
<evidence type="ECO:0008006" key="11">
    <source>
        <dbReference type="Google" id="ProtNLM"/>
    </source>
</evidence>
<keyword evidence="6 8" id="KW-0326">Glycosidase</keyword>
<comment type="subcellular location">
    <subcellularLocation>
        <location evidence="1">Secreted</location>
        <location evidence="1">Cell wall</location>
    </subcellularLocation>
</comment>
<name>A0AAV1W631_LUPLU</name>
<evidence type="ECO:0000256" key="8">
    <source>
        <dbReference type="RuleBase" id="RU361169"/>
    </source>
</evidence>
<keyword evidence="10" id="KW-1185">Reference proteome</keyword>
<accession>A0AAV1W631</accession>
<dbReference type="InterPro" id="IPR000743">
    <property type="entry name" value="Glyco_hydro_28"/>
</dbReference>
<evidence type="ECO:0000256" key="2">
    <source>
        <dbReference type="ARBA" id="ARBA00008834"/>
    </source>
</evidence>
<dbReference type="GO" id="GO:0005975">
    <property type="term" value="P:carbohydrate metabolic process"/>
    <property type="evidence" value="ECO:0007669"/>
    <property type="project" value="InterPro"/>
</dbReference>
<keyword evidence="7" id="KW-0961">Cell wall biogenesis/degradation</keyword>